<keyword evidence="4 7" id="KW-1133">Transmembrane helix</keyword>
<dbReference type="Pfam" id="PF06609">
    <property type="entry name" value="TRI12"/>
    <property type="match status" value="1"/>
</dbReference>
<dbReference type="GO" id="GO:0005886">
    <property type="term" value="C:plasma membrane"/>
    <property type="evidence" value="ECO:0007669"/>
    <property type="project" value="TreeGrafter"/>
</dbReference>
<feature type="transmembrane region" description="Helical" evidence="7">
    <location>
        <begin position="54"/>
        <end position="81"/>
    </location>
</feature>
<evidence type="ECO:0000256" key="6">
    <source>
        <dbReference type="SAM" id="MobiDB-lite"/>
    </source>
</evidence>
<feature type="transmembrane region" description="Helical" evidence="7">
    <location>
        <begin position="358"/>
        <end position="382"/>
    </location>
</feature>
<dbReference type="AlphaFoldDB" id="A0A4S2MR07"/>
<protein>
    <submittedName>
        <fullName evidence="9">MFS general substrate transporter</fullName>
    </submittedName>
</protein>
<feature type="transmembrane region" description="Helical" evidence="7">
    <location>
        <begin position="555"/>
        <end position="574"/>
    </location>
</feature>
<dbReference type="PROSITE" id="PS50850">
    <property type="entry name" value="MFS"/>
    <property type="match status" value="1"/>
</dbReference>
<dbReference type="SUPFAM" id="SSF103473">
    <property type="entry name" value="MFS general substrate transporter"/>
    <property type="match status" value="1"/>
</dbReference>
<dbReference type="InterPro" id="IPR036259">
    <property type="entry name" value="MFS_trans_sf"/>
</dbReference>
<evidence type="ECO:0000256" key="1">
    <source>
        <dbReference type="ARBA" id="ARBA00004141"/>
    </source>
</evidence>
<dbReference type="InParanoid" id="A0A4S2MR07"/>
<dbReference type="EMBL" id="ML220147">
    <property type="protein sequence ID" value="TGZ77959.1"/>
    <property type="molecule type" value="Genomic_DNA"/>
</dbReference>
<feature type="transmembrane region" description="Helical" evidence="7">
    <location>
        <begin position="93"/>
        <end position="113"/>
    </location>
</feature>
<reference evidence="9 10" key="1">
    <citation type="submission" date="2019-04" db="EMBL/GenBank/DDBJ databases">
        <title>Comparative genomics and transcriptomics to analyze fruiting body development in filamentous ascomycetes.</title>
        <authorList>
            <consortium name="DOE Joint Genome Institute"/>
            <person name="Lutkenhaus R."/>
            <person name="Traeger S."/>
            <person name="Breuer J."/>
            <person name="Kuo A."/>
            <person name="Lipzen A."/>
            <person name="Pangilinan J."/>
            <person name="Dilworth D."/>
            <person name="Sandor L."/>
            <person name="Poggeler S."/>
            <person name="Barry K."/>
            <person name="Grigoriev I.V."/>
            <person name="Nowrousian M."/>
        </authorList>
    </citation>
    <scope>NUCLEOTIDE SEQUENCE [LARGE SCALE GENOMIC DNA]</scope>
    <source>
        <strain evidence="9 10">CBS 389.68</strain>
    </source>
</reference>
<evidence type="ECO:0000313" key="9">
    <source>
        <dbReference type="EMBL" id="TGZ77959.1"/>
    </source>
</evidence>
<evidence type="ECO:0000256" key="3">
    <source>
        <dbReference type="ARBA" id="ARBA00022692"/>
    </source>
</evidence>
<dbReference type="InterPro" id="IPR005829">
    <property type="entry name" value="Sugar_transporter_CS"/>
</dbReference>
<feature type="transmembrane region" description="Helical" evidence="7">
    <location>
        <begin position="120"/>
        <end position="142"/>
    </location>
</feature>
<organism evidence="9 10">
    <name type="scientific">Ascodesmis nigricans</name>
    <dbReference type="NCBI Taxonomy" id="341454"/>
    <lineage>
        <taxon>Eukaryota</taxon>
        <taxon>Fungi</taxon>
        <taxon>Dikarya</taxon>
        <taxon>Ascomycota</taxon>
        <taxon>Pezizomycotina</taxon>
        <taxon>Pezizomycetes</taxon>
        <taxon>Pezizales</taxon>
        <taxon>Ascodesmidaceae</taxon>
        <taxon>Ascodesmis</taxon>
    </lineage>
</organism>
<keyword evidence="5 7" id="KW-0472">Membrane</keyword>
<keyword evidence="2" id="KW-0813">Transport</keyword>
<keyword evidence="10" id="KW-1185">Reference proteome</keyword>
<comment type="subcellular location">
    <subcellularLocation>
        <location evidence="1">Membrane</location>
        <topology evidence="1">Multi-pass membrane protein</topology>
    </subcellularLocation>
</comment>
<dbReference type="PANTHER" id="PTHR23501:SF109">
    <property type="entry name" value="MAJOR FACILITATOR SUPERFAMILY (MFS) PROFILE DOMAIN-CONTAINING PROTEIN-RELATED"/>
    <property type="match status" value="1"/>
</dbReference>
<feature type="transmembrane region" description="Helical" evidence="7">
    <location>
        <begin position="324"/>
        <end position="346"/>
    </location>
</feature>
<name>A0A4S2MR07_9PEZI</name>
<evidence type="ECO:0000313" key="10">
    <source>
        <dbReference type="Proteomes" id="UP000298138"/>
    </source>
</evidence>
<gene>
    <name evidence="9" type="ORF">EX30DRAFT_334985</name>
</gene>
<feature type="transmembrane region" description="Helical" evidence="7">
    <location>
        <begin position="255"/>
        <end position="277"/>
    </location>
</feature>
<feature type="transmembrane region" description="Helical" evidence="7">
    <location>
        <begin position="210"/>
        <end position="230"/>
    </location>
</feature>
<dbReference type="InterPro" id="IPR020846">
    <property type="entry name" value="MFS_dom"/>
</dbReference>
<evidence type="ECO:0000256" key="5">
    <source>
        <dbReference type="ARBA" id="ARBA00023136"/>
    </source>
</evidence>
<feature type="transmembrane region" description="Helical" evidence="7">
    <location>
        <begin position="419"/>
        <end position="440"/>
    </location>
</feature>
<evidence type="ECO:0000256" key="2">
    <source>
        <dbReference type="ARBA" id="ARBA00022448"/>
    </source>
</evidence>
<dbReference type="Gene3D" id="1.20.1250.20">
    <property type="entry name" value="MFS general substrate transporter like domains"/>
    <property type="match status" value="1"/>
</dbReference>
<keyword evidence="3 7" id="KW-0812">Transmembrane</keyword>
<evidence type="ECO:0000256" key="4">
    <source>
        <dbReference type="ARBA" id="ARBA00022989"/>
    </source>
</evidence>
<dbReference type="InterPro" id="IPR010573">
    <property type="entry name" value="MFS_Str1/Tri12-like"/>
</dbReference>
<feature type="domain" description="Major facilitator superfamily (MFS) profile" evidence="8">
    <location>
        <begin position="49"/>
        <end position="579"/>
    </location>
</feature>
<feature type="transmembrane region" description="Helical" evidence="7">
    <location>
        <begin position="283"/>
        <end position="303"/>
    </location>
</feature>
<dbReference type="OrthoDB" id="4161376at2759"/>
<feature type="region of interest" description="Disordered" evidence="6">
    <location>
        <begin position="1"/>
        <end position="44"/>
    </location>
</feature>
<accession>A0A4S2MR07</accession>
<dbReference type="PROSITE" id="PS00216">
    <property type="entry name" value="SUGAR_TRANSPORT_1"/>
    <property type="match status" value="1"/>
</dbReference>
<dbReference type="STRING" id="341454.A0A4S2MR07"/>
<evidence type="ECO:0000256" key="7">
    <source>
        <dbReference type="SAM" id="Phobius"/>
    </source>
</evidence>
<dbReference type="GO" id="GO:0022857">
    <property type="term" value="F:transmembrane transporter activity"/>
    <property type="evidence" value="ECO:0007669"/>
    <property type="project" value="InterPro"/>
</dbReference>
<dbReference type="PANTHER" id="PTHR23501">
    <property type="entry name" value="MAJOR FACILITATOR SUPERFAMILY"/>
    <property type="match status" value="1"/>
</dbReference>
<dbReference type="Proteomes" id="UP000298138">
    <property type="component" value="Unassembled WGS sequence"/>
</dbReference>
<proteinExistence type="predicted"/>
<sequence>MAGSITEKSLPADTDTPQPIDPPLAEKTVSPPSEIELSTTSAPQGEARMTRAKWLACIALGLGYTTCFQQHACTATVLHWIDKGLGPTDQYNWMLTGYTIGSAVALPLTGGLSDIFGRRYFFMGGCVVSLVGTLITATATSVEGVIPGMVLKGVGGAAQQLALAGVGELVPNKHRGIAQAWLDILVTPWTVFGALTGGAMVHNHHLGFRINWYLGIGLNLLTILTTYLWYHPPSSPSAHGIVGATKWEQLKQLDWVGIFLLGAGLSISLMGLGFGGITYPWKHAGVIAPIVIGVLLLVALGFYEWKVAKHPFLAPQLFRQGRSFTMVLFIAFVAGMGLYAASAFWTQQTFHMWSENPIRIGVLTIPGGFGGAAGGFVAGMIIGKHPLLKTNLMLLYGAAIKVIADSALTTLTPDTVPRALGLAFLSMVGTGWLLVSLIVCIQLTCDDKNIGLATMLLGCMRSTGGAVAVTVYSTILGNTVRPNVVKDILSALRPISQIPQVYEVGGAVYQALERAEGSYERFGFEAEVLRPLRNPVVFELAYTQVRWTWAKAFKNLFICATAFAAVALVATFFVKDMSKNMTDNVAVRLKNEAPVGKDSDEEKATTARTKAEEE</sequence>
<evidence type="ECO:0000259" key="8">
    <source>
        <dbReference type="PROSITE" id="PS50850"/>
    </source>
</evidence>